<comment type="cofactor">
    <cofactor evidence="2 9">
        <name>Mg(2+)</name>
        <dbReference type="ChEBI" id="CHEBI:18420"/>
    </cofactor>
</comment>
<keyword evidence="7 9" id="KW-0460">Magnesium</keyword>
<evidence type="ECO:0000256" key="1">
    <source>
        <dbReference type="ARBA" id="ARBA00000012"/>
    </source>
</evidence>
<dbReference type="PROSITE" id="PS00793">
    <property type="entry name" value="DHPS_2"/>
    <property type="match status" value="1"/>
</dbReference>
<dbReference type="Pfam" id="PF00809">
    <property type="entry name" value="Pterin_bind"/>
    <property type="match status" value="1"/>
</dbReference>
<evidence type="ECO:0000259" key="10">
    <source>
        <dbReference type="PROSITE" id="PS50972"/>
    </source>
</evidence>
<sequence length="283" mass="30254">MKQLICGSRALDMSRVHVMGILNVTPDSFSDGGRYFSHRDGLDKALARARVMLDEGATLIDVGGESTRPGATPVSEQEEMDRVLPVVERIAQEMDVVISVDTSTPALMAAAGDLGAGMINDVRALLRPGAVGAVAKSSMAVCLMHMQGAPLSMQEAPKYDSVVDEVLVFLRERVALCKAAGIEAKRICLDPGFGFGKTLDHNLWLMNSLENVLLDDLPLLVGTSRKSMIDGVLDKPVDQRLSGGLATVACAVMKGAKIVRVHDVSETVDVVKMTEAILNAKRV</sequence>
<dbReference type="InterPro" id="IPR011005">
    <property type="entry name" value="Dihydropteroate_synth-like_sf"/>
</dbReference>
<accession>A0AAW7XIC2</accession>
<evidence type="ECO:0000256" key="2">
    <source>
        <dbReference type="ARBA" id="ARBA00001946"/>
    </source>
</evidence>
<dbReference type="RefSeq" id="WP_303550085.1">
    <property type="nucleotide sequence ID" value="NZ_JAUOPG010000005.1"/>
</dbReference>
<comment type="caution">
    <text evidence="11">The sequence shown here is derived from an EMBL/GenBank/DDBJ whole genome shotgun (WGS) entry which is preliminary data.</text>
</comment>
<proteinExistence type="inferred from homology"/>
<protein>
    <recommendedName>
        <fullName evidence="4 9">Dihydropteroate synthase</fullName>
        <shortName evidence="9">DHPS</shortName>
        <ecNumber evidence="4 9">2.5.1.15</ecNumber>
    </recommendedName>
    <alternativeName>
        <fullName evidence="9">Dihydropteroate pyrophosphorylase</fullName>
    </alternativeName>
</protein>
<evidence type="ECO:0000256" key="4">
    <source>
        <dbReference type="ARBA" id="ARBA00012458"/>
    </source>
</evidence>
<gene>
    <name evidence="11" type="primary">folP</name>
    <name evidence="11" type="ORF">Q4490_09350</name>
</gene>
<keyword evidence="5 9" id="KW-0808">Transferase</keyword>
<dbReference type="Proteomes" id="UP001169862">
    <property type="component" value="Unassembled WGS sequence"/>
</dbReference>
<evidence type="ECO:0000256" key="5">
    <source>
        <dbReference type="ARBA" id="ARBA00022679"/>
    </source>
</evidence>
<dbReference type="GO" id="GO:0005829">
    <property type="term" value="C:cytosol"/>
    <property type="evidence" value="ECO:0007669"/>
    <property type="project" value="TreeGrafter"/>
</dbReference>
<comment type="pathway">
    <text evidence="3 9">Cofactor biosynthesis; tetrahydrofolate biosynthesis; 7,8-dihydrofolate from 2-amino-4-hydroxy-6-hydroxymethyl-7,8-dihydropteridine diphosphate and 4-aminobenzoate: step 1/2.</text>
</comment>
<dbReference type="EC" id="2.5.1.15" evidence="4 9"/>
<evidence type="ECO:0000256" key="7">
    <source>
        <dbReference type="ARBA" id="ARBA00022842"/>
    </source>
</evidence>
<dbReference type="PANTHER" id="PTHR20941">
    <property type="entry name" value="FOLATE SYNTHESIS PROTEINS"/>
    <property type="match status" value="1"/>
</dbReference>
<comment type="catalytic activity">
    <reaction evidence="1">
        <text>(7,8-dihydropterin-6-yl)methyl diphosphate + 4-aminobenzoate = 7,8-dihydropteroate + diphosphate</text>
        <dbReference type="Rhea" id="RHEA:19949"/>
        <dbReference type="ChEBI" id="CHEBI:17836"/>
        <dbReference type="ChEBI" id="CHEBI:17839"/>
        <dbReference type="ChEBI" id="CHEBI:33019"/>
        <dbReference type="ChEBI" id="CHEBI:72950"/>
        <dbReference type="EC" id="2.5.1.15"/>
    </reaction>
</comment>
<dbReference type="InterPro" id="IPR045031">
    <property type="entry name" value="DHP_synth-like"/>
</dbReference>
<evidence type="ECO:0000313" key="12">
    <source>
        <dbReference type="Proteomes" id="UP001169862"/>
    </source>
</evidence>
<dbReference type="InterPro" id="IPR000489">
    <property type="entry name" value="Pterin-binding_dom"/>
</dbReference>
<comment type="similarity">
    <text evidence="9">Belongs to the DHPS family.</text>
</comment>
<feature type="domain" description="Pterin-binding" evidence="10">
    <location>
        <begin position="16"/>
        <end position="272"/>
    </location>
</feature>
<dbReference type="AlphaFoldDB" id="A0AAW7XIC2"/>
<organism evidence="11 12">
    <name type="scientific">Neptunomonas phycophila</name>
    <dbReference type="NCBI Taxonomy" id="1572645"/>
    <lineage>
        <taxon>Bacteria</taxon>
        <taxon>Pseudomonadati</taxon>
        <taxon>Pseudomonadota</taxon>
        <taxon>Gammaproteobacteria</taxon>
        <taxon>Oceanospirillales</taxon>
        <taxon>Oceanospirillaceae</taxon>
        <taxon>Neptunomonas</taxon>
    </lineage>
</organism>
<reference evidence="11" key="1">
    <citation type="submission" date="2023-07" db="EMBL/GenBank/DDBJ databases">
        <title>Genome content predicts the carbon catabolic preferences of heterotrophic bacteria.</title>
        <authorList>
            <person name="Gralka M."/>
        </authorList>
    </citation>
    <scope>NUCLEOTIDE SEQUENCE</scope>
    <source>
        <strain evidence="11">I2M16</strain>
    </source>
</reference>
<keyword evidence="8 9" id="KW-0289">Folate biosynthesis</keyword>
<evidence type="ECO:0000256" key="6">
    <source>
        <dbReference type="ARBA" id="ARBA00022723"/>
    </source>
</evidence>
<dbReference type="CDD" id="cd00739">
    <property type="entry name" value="DHPS"/>
    <property type="match status" value="1"/>
</dbReference>
<dbReference type="SUPFAM" id="SSF51717">
    <property type="entry name" value="Dihydropteroate synthetase-like"/>
    <property type="match status" value="1"/>
</dbReference>
<dbReference type="Gene3D" id="3.20.20.20">
    <property type="entry name" value="Dihydropteroate synthase-like"/>
    <property type="match status" value="1"/>
</dbReference>
<evidence type="ECO:0000256" key="3">
    <source>
        <dbReference type="ARBA" id="ARBA00004763"/>
    </source>
</evidence>
<dbReference type="GO" id="GO:0046872">
    <property type="term" value="F:metal ion binding"/>
    <property type="evidence" value="ECO:0007669"/>
    <property type="project" value="UniProtKB-KW"/>
</dbReference>
<evidence type="ECO:0000256" key="9">
    <source>
        <dbReference type="RuleBase" id="RU361205"/>
    </source>
</evidence>
<dbReference type="PROSITE" id="PS50972">
    <property type="entry name" value="PTERIN_BINDING"/>
    <property type="match status" value="1"/>
</dbReference>
<comment type="function">
    <text evidence="9">Catalyzes the condensation of para-aminobenzoate (pABA) with 6-hydroxymethyl-7,8-dihydropterin diphosphate (DHPt-PP) to form 7,8-dihydropteroate (H2Pte), the immediate precursor of folate derivatives.</text>
</comment>
<dbReference type="GO" id="GO:0046654">
    <property type="term" value="P:tetrahydrofolate biosynthetic process"/>
    <property type="evidence" value="ECO:0007669"/>
    <property type="project" value="TreeGrafter"/>
</dbReference>
<dbReference type="PROSITE" id="PS00792">
    <property type="entry name" value="DHPS_1"/>
    <property type="match status" value="1"/>
</dbReference>
<dbReference type="EMBL" id="JAUOPG010000005">
    <property type="protein sequence ID" value="MDO6453770.1"/>
    <property type="molecule type" value="Genomic_DNA"/>
</dbReference>
<evidence type="ECO:0000256" key="8">
    <source>
        <dbReference type="ARBA" id="ARBA00022909"/>
    </source>
</evidence>
<keyword evidence="6 9" id="KW-0479">Metal-binding</keyword>
<evidence type="ECO:0000313" key="11">
    <source>
        <dbReference type="EMBL" id="MDO6453770.1"/>
    </source>
</evidence>
<dbReference type="InterPro" id="IPR006390">
    <property type="entry name" value="DHP_synth_dom"/>
</dbReference>
<dbReference type="NCBIfam" id="TIGR01496">
    <property type="entry name" value="DHPS"/>
    <property type="match status" value="1"/>
</dbReference>
<dbReference type="GO" id="GO:0046656">
    <property type="term" value="P:folic acid biosynthetic process"/>
    <property type="evidence" value="ECO:0007669"/>
    <property type="project" value="UniProtKB-KW"/>
</dbReference>
<name>A0AAW7XIC2_9GAMM</name>
<dbReference type="GO" id="GO:0004156">
    <property type="term" value="F:dihydropteroate synthase activity"/>
    <property type="evidence" value="ECO:0007669"/>
    <property type="project" value="UniProtKB-EC"/>
</dbReference>
<dbReference type="PANTHER" id="PTHR20941:SF1">
    <property type="entry name" value="FOLIC ACID SYNTHESIS PROTEIN FOL1"/>
    <property type="match status" value="1"/>
</dbReference>